<dbReference type="EMBL" id="VUNB01000002">
    <property type="protein sequence ID" value="MST68534.1"/>
    <property type="molecule type" value="Genomic_DNA"/>
</dbReference>
<dbReference type="SUPFAM" id="SSF52058">
    <property type="entry name" value="L domain-like"/>
    <property type="match status" value="1"/>
</dbReference>
<dbReference type="RefSeq" id="WP_154572006.1">
    <property type="nucleotide sequence ID" value="NZ_VUNB01000002.1"/>
</dbReference>
<name>A0A6A8M9N6_9FIRM</name>
<dbReference type="InterPro" id="IPR026906">
    <property type="entry name" value="LRR_5"/>
</dbReference>
<accession>A0A6A8M9N6</accession>
<dbReference type="Pfam" id="PF13306">
    <property type="entry name" value="LRR_5"/>
    <property type="match status" value="1"/>
</dbReference>
<sequence length="263" mass="29329">MPSLIIGKKLVSFDIDTDEYKVPDYINEISARAFYGNSRLAALQVPQSVGIIGDEAFRECISMKYIGLPDQVEEMGSQVFLQCRSLLSLRIPSGVKKMDAFMFGSCGKLKEVWVPETVQEIDRNCFSGAFSLSRIHIDPEQIKLLPEKYQNQAALTFMSSWGGGSQGKIPEKKERILSAMVSEDPEEFGSLVLDSNDKQALVFILDRKLLPYDCIQNLTDKAVAMKNTELSAVLLEAANIMRNEEKEQGMGVKDDPAAWDPFA</sequence>
<organism evidence="1">
    <name type="scientific">Baileyella intestinalis</name>
    <dbReference type="NCBI Taxonomy" id="2606709"/>
    <lineage>
        <taxon>Bacteria</taxon>
        <taxon>Bacillati</taxon>
        <taxon>Bacillota</taxon>
        <taxon>Clostridia</taxon>
        <taxon>Peptostreptococcales</taxon>
        <taxon>Anaerovoracaceae</taxon>
        <taxon>Baileyella</taxon>
    </lineage>
</organism>
<comment type="caution">
    <text evidence="1">The sequence shown here is derived from an EMBL/GenBank/DDBJ whole genome shotgun (WGS) entry which is preliminary data.</text>
</comment>
<dbReference type="InterPro" id="IPR032675">
    <property type="entry name" value="LRR_dom_sf"/>
</dbReference>
<gene>
    <name evidence="1" type="ORF">FYJ66_02870</name>
</gene>
<dbReference type="Gene3D" id="3.80.10.10">
    <property type="entry name" value="Ribonuclease Inhibitor"/>
    <property type="match status" value="1"/>
</dbReference>
<evidence type="ECO:0000313" key="1">
    <source>
        <dbReference type="EMBL" id="MST68534.1"/>
    </source>
</evidence>
<protein>
    <submittedName>
        <fullName evidence="1">Leucine-rich repeat domain-containing protein</fullName>
    </submittedName>
</protein>
<reference evidence="1" key="1">
    <citation type="submission" date="2019-09" db="EMBL/GenBank/DDBJ databases">
        <title>In-depth cultivation of the pig gut microbiome towards novel bacterial diversity and tailored functional studies.</title>
        <authorList>
            <person name="Wylensek D."/>
            <person name="Hitch T.C.A."/>
            <person name="Clavel T."/>
        </authorList>
    </citation>
    <scope>NUCLEOTIDE SEQUENCE</scope>
    <source>
        <strain evidence="1">RF-744-FAT-WT-3</strain>
    </source>
</reference>
<dbReference type="AlphaFoldDB" id="A0A6A8M9N6"/>
<proteinExistence type="predicted"/>